<reference evidence="1 2" key="1">
    <citation type="submission" date="2007-08" db="EMBL/GenBank/DDBJ databases">
        <title>Complete sequence of Shewanella sediminis HAW-EB3.</title>
        <authorList>
            <consortium name="US DOE Joint Genome Institute"/>
            <person name="Copeland A."/>
            <person name="Lucas S."/>
            <person name="Lapidus A."/>
            <person name="Barry K."/>
            <person name="Glavina del Rio T."/>
            <person name="Dalin E."/>
            <person name="Tice H."/>
            <person name="Pitluck S."/>
            <person name="Chertkov O."/>
            <person name="Brettin T."/>
            <person name="Bruce D."/>
            <person name="Detter J.C."/>
            <person name="Han C."/>
            <person name="Schmutz J."/>
            <person name="Larimer F."/>
            <person name="Land M."/>
            <person name="Hauser L."/>
            <person name="Kyrpides N."/>
            <person name="Kim E."/>
            <person name="Zhao J.-S."/>
            <person name="Richardson P."/>
        </authorList>
    </citation>
    <scope>NUCLEOTIDE SEQUENCE [LARGE SCALE GENOMIC DNA]</scope>
    <source>
        <strain evidence="1 2">HAW-EB3</strain>
    </source>
</reference>
<dbReference type="Proteomes" id="UP000002015">
    <property type="component" value="Chromosome"/>
</dbReference>
<dbReference type="EMBL" id="CP000821">
    <property type="protein sequence ID" value="ABV37601.1"/>
    <property type="molecule type" value="Genomic_DNA"/>
</dbReference>
<gene>
    <name evidence="1" type="ordered locus">Ssed_2997</name>
</gene>
<proteinExistence type="predicted"/>
<accession>A8FXM8</accession>
<dbReference type="STRING" id="425104.Ssed_2997"/>
<evidence type="ECO:0000313" key="1">
    <source>
        <dbReference type="EMBL" id="ABV37601.1"/>
    </source>
</evidence>
<name>A8FXM8_SHESH</name>
<dbReference type="Pfam" id="PF08889">
    <property type="entry name" value="WbqC"/>
    <property type="match status" value="1"/>
</dbReference>
<dbReference type="AlphaFoldDB" id="A8FXM8"/>
<evidence type="ECO:0008006" key="3">
    <source>
        <dbReference type="Google" id="ProtNLM"/>
    </source>
</evidence>
<dbReference type="InterPro" id="IPR014985">
    <property type="entry name" value="WbqC"/>
</dbReference>
<organism evidence="1 2">
    <name type="scientific">Shewanella sediminis (strain HAW-EB3)</name>
    <dbReference type="NCBI Taxonomy" id="425104"/>
    <lineage>
        <taxon>Bacteria</taxon>
        <taxon>Pseudomonadati</taxon>
        <taxon>Pseudomonadota</taxon>
        <taxon>Gammaproteobacteria</taxon>
        <taxon>Alteromonadales</taxon>
        <taxon>Shewanellaceae</taxon>
        <taxon>Shewanella</taxon>
    </lineage>
</organism>
<sequence length="232" mass="26661">MKLGIMQPYLFPYTQQFRHIQQCEQWIVFDTPKYTRKSWINRNRIANPTKEWCYISAPVMKGATTGAISDAVLADTGWRKDFVDQLRVYESKAPFYTETVQLVKACLFMNNKVPTIADLNTHTLKVLCQHLGIDTKITRLSEMNLDLPMHAEPGEWAYMISKELGANIYSNASGGRHLFDPDLYESNGISLEFYEPIPLEFSTPGFSFVPDLSVIDTLMWIGKDNLSQWCKE</sequence>
<protein>
    <recommendedName>
        <fullName evidence="3">WbqC-like family protein</fullName>
    </recommendedName>
</protein>
<dbReference type="KEGG" id="sse:Ssed_2997"/>
<dbReference type="HOGENOM" id="CLU_079350_0_0_6"/>
<dbReference type="eggNOG" id="COG4122">
    <property type="taxonomic scope" value="Bacteria"/>
</dbReference>
<keyword evidence="2" id="KW-1185">Reference proteome</keyword>
<dbReference type="OrthoDB" id="3611744at2"/>
<evidence type="ECO:0000313" key="2">
    <source>
        <dbReference type="Proteomes" id="UP000002015"/>
    </source>
</evidence>
<dbReference type="RefSeq" id="WP_012143331.1">
    <property type="nucleotide sequence ID" value="NC_009831.1"/>
</dbReference>